<comment type="caution">
    <text evidence="6">The sequence shown here is derived from an EMBL/GenBank/DDBJ whole genome shotgun (WGS) entry which is preliminary data.</text>
</comment>
<proteinExistence type="predicted"/>
<dbReference type="PANTHER" id="PTHR39210">
    <property type="entry name" value="HEPARIN-SULFATE LYASE"/>
    <property type="match status" value="1"/>
</dbReference>
<feature type="domain" description="Heparinase II/III-like C-terminal" evidence="5">
    <location>
        <begin position="125"/>
        <end position="287"/>
    </location>
</feature>
<gene>
    <name evidence="6" type="ORF">SNE33_03735</name>
</gene>
<evidence type="ECO:0000256" key="4">
    <source>
        <dbReference type="ARBA" id="ARBA00023239"/>
    </source>
</evidence>
<accession>A0ABU7YNK4</accession>
<dbReference type="RefSeq" id="WP_412699278.1">
    <property type="nucleotide sequence ID" value="NZ_JAXGFO010000012.1"/>
</dbReference>
<evidence type="ECO:0000313" key="7">
    <source>
        <dbReference type="Proteomes" id="UP001334501"/>
    </source>
</evidence>
<evidence type="ECO:0000259" key="5">
    <source>
        <dbReference type="Pfam" id="PF07940"/>
    </source>
</evidence>
<dbReference type="Proteomes" id="UP001334501">
    <property type="component" value="Unassembled WGS sequence"/>
</dbReference>
<keyword evidence="7" id="KW-1185">Reference proteome</keyword>
<dbReference type="PANTHER" id="PTHR39210:SF1">
    <property type="entry name" value="HEPARIN-SULFATE LYASE"/>
    <property type="match status" value="1"/>
</dbReference>
<reference evidence="6 7" key="1">
    <citation type="journal article" date="2017" name="Curr. Microbiol.">
        <title>Lysobacter zhanggongensis sp. nov. Isolated from a Pit Mud.</title>
        <authorList>
            <person name="Zhang X.F."/>
            <person name="Wang H.H."/>
            <person name="Sun X.Y."/>
            <person name="Pan C.M."/>
        </authorList>
    </citation>
    <scope>NUCLEOTIDE SEQUENCE [LARGE SCALE GENOMIC DNA]</scope>
    <source>
        <strain evidence="6 7">ZGLJ7-1</strain>
    </source>
</reference>
<keyword evidence="4" id="KW-0456">Lyase</keyword>
<dbReference type="Pfam" id="PF07940">
    <property type="entry name" value="Hepar_II_III_C"/>
    <property type="match status" value="1"/>
</dbReference>
<comment type="subcellular location">
    <subcellularLocation>
        <location evidence="1">Periplasm</location>
    </subcellularLocation>
</comment>
<dbReference type="Gene3D" id="2.70.98.70">
    <property type="match status" value="1"/>
</dbReference>
<dbReference type="InterPro" id="IPR008929">
    <property type="entry name" value="Chondroitin_lyas"/>
</dbReference>
<sequence>MDRLLGDVAVSHHNHALDQIYALTLAKRYLPFLDIPEDVLAVRLEVERCHLLSREGVVTENSPGYQSWIPARIAECQRLLTGATDTALPAQSDEFTAWITRPDGTWPEFGDTAPGKPVEPLHAAPTGRRVFTHAGYAVQRDADSHFAIKCGFLSHAHRHADDGTFLLHAGGEDWFIEAGMFGYARGWEREHARSPQGHNISYRAGANVIRSTTSRRWQRRHTRWGMTETDAGVACRSFMFDDAVYERRVAFLPGRIVLYDAFDAPGTIRTRFHVPADRHVHVEPGTVTLTSAATGNRLVLRHDLPPPEVVAAHHTVAYLQYGPCQAVEFAWPATRTSASFALDLHIRRQ</sequence>
<protein>
    <submittedName>
        <fullName evidence="6">Heparinase II/III family protein</fullName>
    </submittedName>
</protein>
<evidence type="ECO:0000256" key="2">
    <source>
        <dbReference type="ARBA" id="ARBA00022729"/>
    </source>
</evidence>
<keyword evidence="2" id="KW-0732">Signal</keyword>
<evidence type="ECO:0000313" key="6">
    <source>
        <dbReference type="EMBL" id="MEG3157009.1"/>
    </source>
</evidence>
<organism evidence="6 7">
    <name type="scientific">Lysobacter zhanggongensis</name>
    <dbReference type="NCBI Taxonomy" id="1774951"/>
    <lineage>
        <taxon>Bacteria</taxon>
        <taxon>Pseudomonadati</taxon>
        <taxon>Pseudomonadota</taxon>
        <taxon>Gammaproteobacteria</taxon>
        <taxon>Lysobacterales</taxon>
        <taxon>Lysobacteraceae</taxon>
        <taxon>Lysobacter</taxon>
    </lineage>
</organism>
<name>A0ABU7YNK4_9GAMM</name>
<dbReference type="InterPro" id="IPR012480">
    <property type="entry name" value="Hepar_II_III_C"/>
</dbReference>
<dbReference type="EMBL" id="JAXGFO010000012">
    <property type="protein sequence ID" value="MEG3157009.1"/>
    <property type="molecule type" value="Genomic_DNA"/>
</dbReference>
<keyword evidence="3" id="KW-0574">Periplasm</keyword>
<evidence type="ECO:0000256" key="1">
    <source>
        <dbReference type="ARBA" id="ARBA00004418"/>
    </source>
</evidence>
<evidence type="ECO:0000256" key="3">
    <source>
        <dbReference type="ARBA" id="ARBA00022764"/>
    </source>
</evidence>
<dbReference type="Gene3D" id="1.50.10.100">
    <property type="entry name" value="Chondroitin AC/alginate lyase"/>
    <property type="match status" value="1"/>
</dbReference>